<organism evidence="14 15">
    <name type="scientific">Pseudomonas fluvialis</name>
    <dbReference type="NCBI Taxonomy" id="1793966"/>
    <lineage>
        <taxon>Bacteria</taxon>
        <taxon>Pseudomonadati</taxon>
        <taxon>Pseudomonadota</taxon>
        <taxon>Gammaproteobacteria</taxon>
        <taxon>Pseudomonadales</taxon>
        <taxon>Pseudomonadaceae</taxon>
        <taxon>Pseudomonas</taxon>
    </lineage>
</organism>
<evidence type="ECO:0000256" key="6">
    <source>
        <dbReference type="ARBA" id="ARBA00022723"/>
    </source>
</evidence>
<keyword evidence="9" id="KW-0862">Zinc</keyword>
<evidence type="ECO:0000313" key="15">
    <source>
        <dbReference type="Proteomes" id="UP000557193"/>
    </source>
</evidence>
<evidence type="ECO:0000313" key="14">
    <source>
        <dbReference type="EMBL" id="MBB6339886.1"/>
    </source>
</evidence>
<dbReference type="InterPro" id="IPR022170">
    <property type="entry name" value="MUL1-like"/>
</dbReference>
<evidence type="ECO:0000256" key="10">
    <source>
        <dbReference type="ARBA" id="ARBA00022989"/>
    </source>
</evidence>
<evidence type="ECO:0000256" key="9">
    <source>
        <dbReference type="ARBA" id="ARBA00022833"/>
    </source>
</evidence>
<evidence type="ECO:0000256" key="1">
    <source>
        <dbReference type="ARBA" id="ARBA00000900"/>
    </source>
</evidence>
<dbReference type="GO" id="GO:0016567">
    <property type="term" value="P:protein ubiquitination"/>
    <property type="evidence" value="ECO:0007669"/>
    <property type="project" value="InterPro"/>
</dbReference>
<dbReference type="EMBL" id="JACHLL010000001">
    <property type="protein sequence ID" value="MBB6339886.1"/>
    <property type="molecule type" value="Genomic_DNA"/>
</dbReference>
<dbReference type="GO" id="GO:0016020">
    <property type="term" value="C:membrane"/>
    <property type="evidence" value="ECO:0007669"/>
    <property type="project" value="UniProtKB-SubCell"/>
</dbReference>
<dbReference type="EC" id="2.3.2.27" evidence="3"/>
<comment type="caution">
    <text evidence="14">The sequence shown here is derived from an EMBL/GenBank/DDBJ whole genome shotgun (WGS) entry which is preliminary data.</text>
</comment>
<dbReference type="GO" id="GO:0008270">
    <property type="term" value="F:zinc ion binding"/>
    <property type="evidence" value="ECO:0007669"/>
    <property type="project" value="UniProtKB-KW"/>
</dbReference>
<sequence>MATDVAGLALSLAFSVGACVGGGWWCVQRWRQARILLDTPTSKIRSAAQGFVELYGVLKEQVEPPLRAPLTDTPCVWWRYRIEECSRDSNNKLRWRVVESGTSEAWLRLADATGECLIDPRGAEVRAATRQSWHGSQRHPLRLERGGLFSLLFNQSGYRYKEERLHAGEPLYAIGDFHTQGGGRTGLDLERARGEVVREWKQDFQGLLTRFDSNADGRLDEPEWQRVQLAAGLEAEQRHRQVSLQPAQNIMRRPGEAQPFLLSSSGEDDVARSFQWQAAAGAVACLLGALATAWLLQNAL</sequence>
<reference evidence="14 15" key="1">
    <citation type="submission" date="2020-08" db="EMBL/GenBank/DDBJ databases">
        <title>Functional genomics of gut bacteria from endangered species of beetles.</title>
        <authorList>
            <person name="Carlos-Shanley C."/>
        </authorList>
    </citation>
    <scope>NUCLEOTIDE SEQUENCE [LARGE SCALE GENOMIC DNA]</scope>
    <source>
        <strain evidence="14 15">S00202</strain>
    </source>
</reference>
<proteinExistence type="predicted"/>
<evidence type="ECO:0000256" key="7">
    <source>
        <dbReference type="ARBA" id="ARBA00022771"/>
    </source>
</evidence>
<feature type="transmembrane region" description="Helical" evidence="12">
    <location>
        <begin position="274"/>
        <end position="296"/>
    </location>
</feature>
<keyword evidence="5 12" id="KW-0812">Transmembrane</keyword>
<comment type="subcellular location">
    <subcellularLocation>
        <location evidence="2">Membrane</location>
        <topology evidence="2">Multi-pass membrane protein</topology>
    </subcellularLocation>
</comment>
<name>A0A7X0BPE0_9PSED</name>
<evidence type="ECO:0000256" key="3">
    <source>
        <dbReference type="ARBA" id="ARBA00012483"/>
    </source>
</evidence>
<evidence type="ECO:0000256" key="12">
    <source>
        <dbReference type="SAM" id="Phobius"/>
    </source>
</evidence>
<dbReference type="GO" id="GO:0061630">
    <property type="term" value="F:ubiquitin protein ligase activity"/>
    <property type="evidence" value="ECO:0007669"/>
    <property type="project" value="UniProtKB-EC"/>
</dbReference>
<keyword evidence="8" id="KW-0833">Ubl conjugation pathway</keyword>
<dbReference type="RefSeq" id="WP_184679596.1">
    <property type="nucleotide sequence ID" value="NZ_JACHLL010000001.1"/>
</dbReference>
<keyword evidence="4" id="KW-0808">Transferase</keyword>
<accession>A0A7X0BPE0</accession>
<dbReference type="Pfam" id="PF12483">
    <property type="entry name" value="GIDE"/>
    <property type="match status" value="1"/>
</dbReference>
<dbReference type="InterPro" id="IPR018247">
    <property type="entry name" value="EF_Hand_1_Ca_BS"/>
</dbReference>
<feature type="domain" description="E3 Ubiquitin ligase MUL1-like" evidence="13">
    <location>
        <begin position="89"/>
        <end position="183"/>
    </location>
</feature>
<comment type="catalytic activity">
    <reaction evidence="1">
        <text>S-ubiquitinyl-[E2 ubiquitin-conjugating enzyme]-L-cysteine + [acceptor protein]-L-lysine = [E2 ubiquitin-conjugating enzyme]-L-cysteine + N(6)-ubiquitinyl-[acceptor protein]-L-lysine.</text>
        <dbReference type="EC" id="2.3.2.27"/>
    </reaction>
</comment>
<evidence type="ECO:0000259" key="13">
    <source>
        <dbReference type="Pfam" id="PF12483"/>
    </source>
</evidence>
<evidence type="ECO:0000256" key="2">
    <source>
        <dbReference type="ARBA" id="ARBA00004141"/>
    </source>
</evidence>
<keyword evidence="6" id="KW-0479">Metal-binding</keyword>
<evidence type="ECO:0000256" key="4">
    <source>
        <dbReference type="ARBA" id="ARBA00022679"/>
    </source>
</evidence>
<gene>
    <name evidence="14" type="ORF">HNP49_000036</name>
</gene>
<dbReference type="PROSITE" id="PS00018">
    <property type="entry name" value="EF_HAND_1"/>
    <property type="match status" value="1"/>
</dbReference>
<keyword evidence="10 12" id="KW-1133">Transmembrane helix</keyword>
<keyword evidence="11 12" id="KW-0472">Membrane</keyword>
<keyword evidence="7" id="KW-0863">Zinc-finger</keyword>
<evidence type="ECO:0000256" key="11">
    <source>
        <dbReference type="ARBA" id="ARBA00023136"/>
    </source>
</evidence>
<protein>
    <recommendedName>
        <fullName evidence="3">RING-type E3 ubiquitin transferase</fullName>
        <ecNumber evidence="3">2.3.2.27</ecNumber>
    </recommendedName>
</protein>
<dbReference type="AlphaFoldDB" id="A0A7X0BPE0"/>
<evidence type="ECO:0000256" key="8">
    <source>
        <dbReference type="ARBA" id="ARBA00022786"/>
    </source>
</evidence>
<dbReference type="Proteomes" id="UP000557193">
    <property type="component" value="Unassembled WGS sequence"/>
</dbReference>
<evidence type="ECO:0000256" key="5">
    <source>
        <dbReference type="ARBA" id="ARBA00022692"/>
    </source>
</evidence>
<keyword evidence="15" id="KW-1185">Reference proteome</keyword>